<evidence type="ECO:0000256" key="1">
    <source>
        <dbReference type="SAM" id="Phobius"/>
    </source>
</evidence>
<sequence>MIQFEPLVSGIWSWLFAGMMLLILSFQLVWVLKSSLSLGRKTARIALNTLLALVLIAYVFQPVWKSIKPEQGVIVYASNVVKEDISFWKDSLNIKKAITIQKYTGEGNPVYLIGTEFSSTDLLEIGRKDIHWIGENELNSISYLEWKGILRQGENQTVAGRIEKQDSVTVSLSQQGVLVSETILIPNSGSFKLEFPTRVLGKNELDLMVNDSLYGSVNFFATAKMPIRYNLKFAFPDPDVRFLSQYLVNSGENITERIDISKNVAIHSGIATTDSLQFLIIDPSQLAEKATQEAIKAGASVLLININEVGNDISAINKAFETSFKTKRITSEERRDIESDLDAEPFAFETLIAQKLFYENAVAVQQIGNSKVGVSLLGKTFPIKLAGDSIRYQAIWQKILGAMMPQESGAVQITQPVFMGLKAEIQVNQAEFLDDFVAIESDSVFLQQSLINPFSKSGSFISLDSGWVSIGDSLEFYSYGAAEWPSLRASKLRADFLTEYSKKAIISQDLDFKRKISDWVWLSLFLALLTMVWVEPKVR</sequence>
<reference evidence="3 5" key="2">
    <citation type="submission" date="2019-08" db="EMBL/GenBank/DDBJ databases">
        <title>Genome of Algoriphagus ratkowskyi IC026.</title>
        <authorList>
            <person name="Bowman J.P."/>
        </authorList>
    </citation>
    <scope>NUCLEOTIDE SEQUENCE [LARGE SCALE GENOMIC DNA]</scope>
    <source>
        <strain evidence="3 5">IC026</strain>
    </source>
</reference>
<feature type="transmembrane region" description="Helical" evidence="1">
    <location>
        <begin position="12"/>
        <end position="33"/>
    </location>
</feature>
<keyword evidence="1" id="KW-1133">Transmembrane helix</keyword>
<dbReference type="EMBL" id="VORV01000011">
    <property type="protein sequence ID" value="TXD76559.1"/>
    <property type="molecule type" value="Genomic_DNA"/>
</dbReference>
<organism evidence="2 4">
    <name type="scientific">Algoriphagus ratkowskyi</name>
    <dbReference type="NCBI Taxonomy" id="57028"/>
    <lineage>
        <taxon>Bacteria</taxon>
        <taxon>Pseudomonadati</taxon>
        <taxon>Bacteroidota</taxon>
        <taxon>Cytophagia</taxon>
        <taxon>Cytophagales</taxon>
        <taxon>Cyclobacteriaceae</taxon>
        <taxon>Algoriphagus</taxon>
    </lineage>
</organism>
<protein>
    <recommendedName>
        <fullName evidence="6">Aerotolerance regulator N-terminal domain-containing protein</fullName>
    </recommendedName>
</protein>
<dbReference type="Proteomes" id="UP000249115">
    <property type="component" value="Unassembled WGS sequence"/>
</dbReference>
<keyword evidence="1" id="KW-0472">Membrane</keyword>
<gene>
    <name evidence="3" type="ORF">ESW18_16295</name>
    <name evidence="2" type="ORF">LV84_03119</name>
</gene>
<dbReference type="EMBL" id="QKZU01000012">
    <property type="protein sequence ID" value="PZX53395.1"/>
    <property type="molecule type" value="Genomic_DNA"/>
</dbReference>
<evidence type="ECO:0008006" key="6">
    <source>
        <dbReference type="Google" id="ProtNLM"/>
    </source>
</evidence>
<reference evidence="2 4" key="1">
    <citation type="submission" date="2018-06" db="EMBL/GenBank/DDBJ databases">
        <title>Genomic Encyclopedia of Archaeal and Bacterial Type Strains, Phase II (KMG-II): from individual species to whole genera.</title>
        <authorList>
            <person name="Goeker M."/>
        </authorList>
    </citation>
    <scope>NUCLEOTIDE SEQUENCE [LARGE SCALE GENOMIC DNA]</scope>
    <source>
        <strain evidence="2 4">DSM 22686</strain>
    </source>
</reference>
<keyword evidence="5" id="KW-1185">Reference proteome</keyword>
<dbReference type="RefSeq" id="WP_086502414.1">
    <property type="nucleotide sequence ID" value="NZ_MSSV01000016.1"/>
</dbReference>
<keyword evidence="1" id="KW-0812">Transmembrane</keyword>
<evidence type="ECO:0000313" key="3">
    <source>
        <dbReference type="EMBL" id="TXD76559.1"/>
    </source>
</evidence>
<name>A0A2W7RRG2_9BACT</name>
<dbReference type="Proteomes" id="UP000321927">
    <property type="component" value="Unassembled WGS sequence"/>
</dbReference>
<dbReference type="OrthoDB" id="980086at2"/>
<dbReference type="AlphaFoldDB" id="A0A2W7RRG2"/>
<evidence type="ECO:0000313" key="2">
    <source>
        <dbReference type="EMBL" id="PZX53395.1"/>
    </source>
</evidence>
<evidence type="ECO:0000313" key="4">
    <source>
        <dbReference type="Proteomes" id="UP000249115"/>
    </source>
</evidence>
<comment type="caution">
    <text evidence="2">The sequence shown here is derived from an EMBL/GenBank/DDBJ whole genome shotgun (WGS) entry which is preliminary data.</text>
</comment>
<feature type="transmembrane region" description="Helical" evidence="1">
    <location>
        <begin position="45"/>
        <end position="64"/>
    </location>
</feature>
<evidence type="ECO:0000313" key="5">
    <source>
        <dbReference type="Proteomes" id="UP000321927"/>
    </source>
</evidence>
<proteinExistence type="predicted"/>
<accession>A0A2W7RRG2</accession>